<comment type="similarity">
    <text evidence="1">Belongs to the universal stress protein A family.</text>
</comment>
<name>A0A4Z0V4E5_9BACT</name>
<dbReference type="PRINTS" id="PR01438">
    <property type="entry name" value="UNVRSLSTRESS"/>
</dbReference>
<dbReference type="CDD" id="cd00293">
    <property type="entry name" value="USP-like"/>
    <property type="match status" value="1"/>
</dbReference>
<gene>
    <name evidence="3" type="ORF">EZ315_11240</name>
</gene>
<organism evidence="3 4">
    <name type="scientific">Duncaniella freteri</name>
    <dbReference type="NCBI Taxonomy" id="2530391"/>
    <lineage>
        <taxon>Bacteria</taxon>
        <taxon>Pseudomonadati</taxon>
        <taxon>Bacteroidota</taxon>
        <taxon>Bacteroidia</taxon>
        <taxon>Bacteroidales</taxon>
        <taxon>Muribaculaceae</taxon>
        <taxon>Duncaniella</taxon>
    </lineage>
</organism>
<protein>
    <recommendedName>
        <fullName evidence="2">UspA domain-containing protein</fullName>
    </recommendedName>
</protein>
<dbReference type="AlphaFoldDB" id="A0A4Z0V4E5"/>
<dbReference type="RefSeq" id="WP_135472162.1">
    <property type="nucleotide sequence ID" value="NZ_CASJDB010000013.1"/>
</dbReference>
<dbReference type="PANTHER" id="PTHR46268">
    <property type="entry name" value="STRESS RESPONSE PROTEIN NHAX"/>
    <property type="match status" value="1"/>
</dbReference>
<dbReference type="Gene3D" id="3.40.50.620">
    <property type="entry name" value="HUPs"/>
    <property type="match status" value="2"/>
</dbReference>
<evidence type="ECO:0000313" key="3">
    <source>
        <dbReference type="EMBL" id="TGG36425.1"/>
    </source>
</evidence>
<proteinExistence type="inferred from homology"/>
<keyword evidence="4" id="KW-1185">Reference proteome</keyword>
<dbReference type="SUPFAM" id="SSF52402">
    <property type="entry name" value="Adenine nucleotide alpha hydrolases-like"/>
    <property type="match status" value="2"/>
</dbReference>
<evidence type="ECO:0000313" key="4">
    <source>
        <dbReference type="Proteomes" id="UP000297635"/>
    </source>
</evidence>
<evidence type="ECO:0000256" key="1">
    <source>
        <dbReference type="ARBA" id="ARBA00008791"/>
    </source>
</evidence>
<sequence>MLSDRLITVAIHTYERAHRLKSILEREGISVTLHNVNLTNPSISSGVRVRIKECDLPQALRIIENIEILTQSYSVESGDSQKGTILVPVDYSENSLKAALVAFRMASALNTNIHILHSYIGPSFSRQAVMQLSDSLTFDNHTDPTGEIEADKSIAGIANKSMKNFEEKLRDKIRSGVIPGVPFSTETTEGLPEEAVDDYLSAHKNILTVMGTHGADNHNRNIVGSVTAEVLDSCRTSVLTIPENCTWASSGMPVHTVFFTTLSQEDILALDTLYRLFPECTLNITLVALPPSRFSKPQPDDLDRLLKYCRNNYPAFSFKASPLSLANPVEDFEMITTAHQVDMIAVGSRRKNIFSRLFNPTLAHRLLFHADIPLMSIPVKG</sequence>
<evidence type="ECO:0000259" key="2">
    <source>
        <dbReference type="Pfam" id="PF00582"/>
    </source>
</evidence>
<dbReference type="GeneID" id="82150363"/>
<feature type="domain" description="UspA" evidence="2">
    <location>
        <begin position="84"/>
        <end position="242"/>
    </location>
</feature>
<dbReference type="Proteomes" id="UP000297635">
    <property type="component" value="Unassembled WGS sequence"/>
</dbReference>
<accession>A0A4Z0V4E5</accession>
<dbReference type="InterPro" id="IPR006016">
    <property type="entry name" value="UspA"/>
</dbReference>
<dbReference type="PANTHER" id="PTHR46268:SF6">
    <property type="entry name" value="UNIVERSAL STRESS PROTEIN UP12"/>
    <property type="match status" value="1"/>
</dbReference>
<reference evidence="3 4" key="1">
    <citation type="submission" date="2019-02" db="EMBL/GenBank/DDBJ databases">
        <title>Isolation and identification of novel species under the genus Muribaculum.</title>
        <authorList>
            <person name="Miyake S."/>
            <person name="Ding Y."/>
            <person name="Low A."/>
            <person name="Soh M."/>
            <person name="Seedorf H."/>
        </authorList>
    </citation>
    <scope>NUCLEOTIDE SEQUENCE [LARGE SCALE GENOMIC DNA]</scope>
    <source>
        <strain evidence="3 4">TLL-A3</strain>
    </source>
</reference>
<dbReference type="InterPro" id="IPR014729">
    <property type="entry name" value="Rossmann-like_a/b/a_fold"/>
</dbReference>
<dbReference type="InterPro" id="IPR006015">
    <property type="entry name" value="Universal_stress_UspA"/>
</dbReference>
<dbReference type="EMBL" id="SJSA01000002">
    <property type="protein sequence ID" value="TGG36425.1"/>
    <property type="molecule type" value="Genomic_DNA"/>
</dbReference>
<comment type="caution">
    <text evidence="3">The sequence shown here is derived from an EMBL/GenBank/DDBJ whole genome shotgun (WGS) entry which is preliminary data.</text>
</comment>
<dbReference type="Pfam" id="PF00582">
    <property type="entry name" value="Usp"/>
    <property type="match status" value="1"/>
</dbReference>